<comment type="caution">
    <text evidence="13">The sequence shown here is derived from an EMBL/GenBank/DDBJ whole genome shotgun (WGS) entry which is preliminary data.</text>
</comment>
<evidence type="ECO:0000256" key="7">
    <source>
        <dbReference type="ARBA" id="ARBA00023180"/>
    </source>
</evidence>
<keyword evidence="6" id="KW-1015">Disulfide bond</keyword>
<keyword evidence="10" id="KW-0472">Membrane</keyword>
<dbReference type="PANTHER" id="PTHR33044">
    <property type="entry name" value="BIFUNCTIONAL INHIBITOR/LIPID-TRANSFER PROTEIN/SEED STORAGE 2S ALBUMIN SUPERFAMILY PROTEIN-RELATED"/>
    <property type="match status" value="1"/>
</dbReference>
<keyword evidence="5 11" id="KW-0732">Signal</keyword>
<dbReference type="SMART" id="SM00499">
    <property type="entry name" value="AAI"/>
    <property type="match status" value="1"/>
</dbReference>
<feature type="signal peptide" evidence="11">
    <location>
        <begin position="1"/>
        <end position="30"/>
    </location>
</feature>
<evidence type="ECO:0000256" key="8">
    <source>
        <dbReference type="ARBA" id="ARBA00023288"/>
    </source>
</evidence>
<keyword evidence="10" id="KW-1133">Transmembrane helix</keyword>
<dbReference type="CDD" id="cd00010">
    <property type="entry name" value="AAI_LTSS"/>
    <property type="match status" value="1"/>
</dbReference>
<keyword evidence="10" id="KW-0812">Transmembrane</keyword>
<evidence type="ECO:0000256" key="9">
    <source>
        <dbReference type="SAM" id="MobiDB-lite"/>
    </source>
</evidence>
<gene>
    <name evidence="13" type="ORF">Dsin_010688</name>
</gene>
<keyword evidence="14" id="KW-1185">Reference proteome</keyword>
<evidence type="ECO:0000256" key="10">
    <source>
        <dbReference type="SAM" id="Phobius"/>
    </source>
</evidence>
<dbReference type="InterPro" id="IPR043325">
    <property type="entry name" value="LTSS"/>
</dbReference>
<name>A0AAE0AT03_9ROSI</name>
<reference evidence="13" key="1">
    <citation type="journal article" date="2023" name="Plant J.">
        <title>Genome sequences and population genomics provide insights into the demographic history, inbreeding, and mutation load of two 'living fossil' tree species of Dipteronia.</title>
        <authorList>
            <person name="Feng Y."/>
            <person name="Comes H.P."/>
            <person name="Chen J."/>
            <person name="Zhu S."/>
            <person name="Lu R."/>
            <person name="Zhang X."/>
            <person name="Li P."/>
            <person name="Qiu J."/>
            <person name="Olsen K.M."/>
            <person name="Qiu Y."/>
        </authorList>
    </citation>
    <scope>NUCLEOTIDE SEQUENCE</scope>
    <source>
        <strain evidence="13">NBL</strain>
    </source>
</reference>
<sequence>MSTKKNINRTSALLLCFVLLCGSGLRSAGGDDTTIEKKCSDQFQKVTMCLDYAQGKAAKPSTQCCGSVKDIKDNDPKCLCYIIQQAHGGSNDQLKSLGIQEAKLLQLPSACELKNASISNCPKLLGISPSSPDAAIFSGNASTTATPATPTGTSSASEKSDGTKLRSYLFGPTAVIALAIFFCAFPTGVASSMF</sequence>
<dbReference type="Proteomes" id="UP001281410">
    <property type="component" value="Unassembled WGS sequence"/>
</dbReference>
<evidence type="ECO:0000256" key="4">
    <source>
        <dbReference type="ARBA" id="ARBA00022622"/>
    </source>
</evidence>
<dbReference type="Gene3D" id="1.10.110.10">
    <property type="entry name" value="Plant lipid-transfer and hydrophobic proteins"/>
    <property type="match status" value="1"/>
</dbReference>
<protein>
    <recommendedName>
        <fullName evidence="12">Bifunctional inhibitor/plant lipid transfer protein/seed storage helical domain-containing protein</fullName>
    </recommendedName>
</protein>
<evidence type="ECO:0000256" key="1">
    <source>
        <dbReference type="ARBA" id="ARBA00004609"/>
    </source>
</evidence>
<keyword evidence="4" id="KW-0336">GPI-anchor</keyword>
<keyword evidence="7" id="KW-0325">Glycoprotein</keyword>
<evidence type="ECO:0000313" key="13">
    <source>
        <dbReference type="EMBL" id="KAK3223663.1"/>
    </source>
</evidence>
<comment type="subcellular location">
    <subcellularLocation>
        <location evidence="1">Cell membrane</location>
        <topology evidence="1">Lipid-anchor</topology>
        <topology evidence="1">GPI-anchor</topology>
    </subcellularLocation>
</comment>
<organism evidence="13 14">
    <name type="scientific">Dipteronia sinensis</name>
    <dbReference type="NCBI Taxonomy" id="43782"/>
    <lineage>
        <taxon>Eukaryota</taxon>
        <taxon>Viridiplantae</taxon>
        <taxon>Streptophyta</taxon>
        <taxon>Embryophyta</taxon>
        <taxon>Tracheophyta</taxon>
        <taxon>Spermatophyta</taxon>
        <taxon>Magnoliopsida</taxon>
        <taxon>eudicotyledons</taxon>
        <taxon>Gunneridae</taxon>
        <taxon>Pentapetalae</taxon>
        <taxon>rosids</taxon>
        <taxon>malvids</taxon>
        <taxon>Sapindales</taxon>
        <taxon>Sapindaceae</taxon>
        <taxon>Hippocastanoideae</taxon>
        <taxon>Acereae</taxon>
        <taxon>Dipteronia</taxon>
    </lineage>
</organism>
<feature type="domain" description="Bifunctional inhibitor/plant lipid transfer protein/seed storage helical" evidence="12">
    <location>
        <begin position="39"/>
        <end position="121"/>
    </location>
</feature>
<dbReference type="SUPFAM" id="SSF47699">
    <property type="entry name" value="Bifunctional inhibitor/lipid-transfer protein/seed storage 2S albumin"/>
    <property type="match status" value="1"/>
</dbReference>
<proteinExistence type="inferred from homology"/>
<evidence type="ECO:0000256" key="6">
    <source>
        <dbReference type="ARBA" id="ARBA00023157"/>
    </source>
</evidence>
<feature type="chain" id="PRO_5042269506" description="Bifunctional inhibitor/plant lipid transfer protein/seed storage helical domain-containing protein" evidence="11">
    <location>
        <begin position="31"/>
        <end position="194"/>
    </location>
</feature>
<evidence type="ECO:0000256" key="2">
    <source>
        <dbReference type="ARBA" id="ARBA00009748"/>
    </source>
</evidence>
<feature type="transmembrane region" description="Helical" evidence="10">
    <location>
        <begin position="168"/>
        <end position="190"/>
    </location>
</feature>
<dbReference type="InterPro" id="IPR016140">
    <property type="entry name" value="Bifunc_inhib/LTP/seed_store"/>
</dbReference>
<feature type="region of interest" description="Disordered" evidence="9">
    <location>
        <begin position="139"/>
        <end position="160"/>
    </location>
</feature>
<evidence type="ECO:0000256" key="3">
    <source>
        <dbReference type="ARBA" id="ARBA00022475"/>
    </source>
</evidence>
<keyword evidence="8" id="KW-0449">Lipoprotein</keyword>
<evidence type="ECO:0000259" key="12">
    <source>
        <dbReference type="SMART" id="SM00499"/>
    </source>
</evidence>
<dbReference type="InterPro" id="IPR036312">
    <property type="entry name" value="Bifun_inhib/LTP/seed_sf"/>
</dbReference>
<dbReference type="Pfam" id="PF14368">
    <property type="entry name" value="LTP_2"/>
    <property type="match status" value="1"/>
</dbReference>
<dbReference type="GO" id="GO:0005886">
    <property type="term" value="C:plasma membrane"/>
    <property type="evidence" value="ECO:0007669"/>
    <property type="project" value="UniProtKB-SubCell"/>
</dbReference>
<dbReference type="EMBL" id="JANJYJ010000003">
    <property type="protein sequence ID" value="KAK3223663.1"/>
    <property type="molecule type" value="Genomic_DNA"/>
</dbReference>
<keyword evidence="3" id="KW-1003">Cell membrane</keyword>
<dbReference type="GO" id="GO:0098552">
    <property type="term" value="C:side of membrane"/>
    <property type="evidence" value="ECO:0007669"/>
    <property type="project" value="UniProtKB-KW"/>
</dbReference>
<comment type="similarity">
    <text evidence="2">Belongs to the plant LTP family.</text>
</comment>
<accession>A0AAE0AT03</accession>
<dbReference type="AlphaFoldDB" id="A0AAE0AT03"/>
<evidence type="ECO:0000313" key="14">
    <source>
        <dbReference type="Proteomes" id="UP001281410"/>
    </source>
</evidence>
<evidence type="ECO:0000256" key="5">
    <source>
        <dbReference type="ARBA" id="ARBA00022729"/>
    </source>
</evidence>
<feature type="compositionally biased region" description="Low complexity" evidence="9">
    <location>
        <begin position="141"/>
        <end position="157"/>
    </location>
</feature>
<evidence type="ECO:0000256" key="11">
    <source>
        <dbReference type="SAM" id="SignalP"/>
    </source>
</evidence>